<name>A0ABS6BH90_9SPHN</name>
<dbReference type="Proteomes" id="UP000776276">
    <property type="component" value="Unassembled WGS sequence"/>
</dbReference>
<proteinExistence type="predicted"/>
<comment type="caution">
    <text evidence="1">The sequence shown here is derived from an EMBL/GenBank/DDBJ whole genome shotgun (WGS) entry which is preliminary data.</text>
</comment>
<evidence type="ECO:0000313" key="1">
    <source>
        <dbReference type="EMBL" id="MBU3077671.1"/>
    </source>
</evidence>
<reference evidence="1 2" key="1">
    <citation type="submission" date="2021-06" db="EMBL/GenBank/DDBJ databases">
        <title>Sphingomonas sp. XMGL2, whole genome shotgun sequencing project.</title>
        <authorList>
            <person name="Zhao G."/>
            <person name="Shen L."/>
        </authorList>
    </citation>
    <scope>NUCLEOTIDE SEQUENCE [LARGE SCALE GENOMIC DNA]</scope>
    <source>
        <strain evidence="1 2">XMGL2</strain>
    </source>
</reference>
<keyword evidence="2" id="KW-1185">Reference proteome</keyword>
<protein>
    <submittedName>
        <fullName evidence="1">Uncharacterized protein</fullName>
    </submittedName>
</protein>
<accession>A0ABS6BH90</accession>
<gene>
    <name evidence="1" type="ORF">KOF26_07295</name>
</gene>
<evidence type="ECO:0000313" key="2">
    <source>
        <dbReference type="Proteomes" id="UP000776276"/>
    </source>
</evidence>
<organism evidence="1 2">
    <name type="scientific">Sphingomonas quercus</name>
    <dbReference type="NCBI Taxonomy" id="2842451"/>
    <lineage>
        <taxon>Bacteria</taxon>
        <taxon>Pseudomonadati</taxon>
        <taxon>Pseudomonadota</taxon>
        <taxon>Alphaproteobacteria</taxon>
        <taxon>Sphingomonadales</taxon>
        <taxon>Sphingomonadaceae</taxon>
        <taxon>Sphingomonas</taxon>
    </lineage>
</organism>
<sequence>MRSASTFAASEAEFGSSARGDADALSDRDFLIVDDDVRVLRERSAALRAEGFSVASYTFCKLEHLSRVGALFVQHLRLEADVSVDRDGRLGRLLASFRPKSSYSAEIADNGALAGLIARIPPGPVAEMWAADVLYVTMRNFGVLSLAERGRYIFAYDAILDALREEGFLDRGAVANLRQLRFMKSLYRGDATGSHGLVGLKVRSALAGLPRGHFPRVSSVVPAASVLSAPGPAESGSAYLLLRDLEKRLIAARLVGCVPDLDDGLVELGRWIRNPRAYANLAAGLAPEFRARLAALQDRYLLSRAG</sequence>
<dbReference type="EMBL" id="JAHKRT010000003">
    <property type="protein sequence ID" value="MBU3077671.1"/>
    <property type="molecule type" value="Genomic_DNA"/>
</dbReference>
<dbReference type="RefSeq" id="WP_216322529.1">
    <property type="nucleotide sequence ID" value="NZ_JAHKRT010000003.1"/>
</dbReference>